<dbReference type="PANTHER" id="PTHR43150">
    <property type="entry name" value="HYPERKINETIC, ISOFORM M"/>
    <property type="match status" value="1"/>
</dbReference>
<dbReference type="AlphaFoldDB" id="A0A841EBN2"/>
<feature type="domain" description="NADP-dependent oxidoreductase" evidence="4">
    <location>
        <begin position="16"/>
        <end position="313"/>
    </location>
</feature>
<sequence>MEFRHLGSSGLVVSAIAYGNWITHGSQIEEESATACVHAALGEGITTFDTADVYAQGRAEEVLGRALKGERRDGLEILSKVYWPMGPGKNDRGLSRKHIVRGCEDSLRRLGTDYLDLYQAHRFDYETPLEETLRAFDDLVRQGKVCYIGVSEWRAEEIERALELAREMGLDRIVSNQPQYSMLWRAIEPEVVPASRRGGLGQIVFSPIAQGVLTGKYRPGQDAPAGSRATDETGGRFISRFLEDDVLERVQRLQPLAAEAGLSMGQLAVAWVLQNDDVSSAIIGASRPEQVRDNAAAAGVRLDDDLMRSIDEILGDAVRRDPSLTVSPAQRP</sequence>
<organism evidence="5 6">
    <name type="scientific">Streptomonospora salina</name>
    <dbReference type="NCBI Taxonomy" id="104205"/>
    <lineage>
        <taxon>Bacteria</taxon>
        <taxon>Bacillati</taxon>
        <taxon>Actinomycetota</taxon>
        <taxon>Actinomycetes</taxon>
        <taxon>Streptosporangiales</taxon>
        <taxon>Nocardiopsidaceae</taxon>
        <taxon>Streptomonospora</taxon>
    </lineage>
</organism>
<dbReference type="GO" id="GO:0016491">
    <property type="term" value="F:oxidoreductase activity"/>
    <property type="evidence" value="ECO:0007669"/>
    <property type="project" value="UniProtKB-KW"/>
</dbReference>
<keyword evidence="2" id="KW-0521">NADP</keyword>
<dbReference type="CDD" id="cd19074">
    <property type="entry name" value="Aldo_ket_red_shaker-like"/>
    <property type="match status" value="1"/>
</dbReference>
<keyword evidence="3" id="KW-0560">Oxidoreductase</keyword>
<comment type="similarity">
    <text evidence="1">Belongs to the shaker potassium channel beta subunit family.</text>
</comment>
<proteinExistence type="inferred from homology"/>
<dbReference type="RefSeq" id="WP_184633222.1">
    <property type="nucleotide sequence ID" value="NZ_BAABKT010000003.1"/>
</dbReference>
<dbReference type="InterPro" id="IPR023210">
    <property type="entry name" value="NADP_OxRdtase_dom"/>
</dbReference>
<dbReference type="Pfam" id="PF00248">
    <property type="entry name" value="Aldo_ket_red"/>
    <property type="match status" value="1"/>
</dbReference>
<gene>
    <name evidence="5" type="ORF">HNR25_000612</name>
</gene>
<dbReference type="InterPro" id="IPR036812">
    <property type="entry name" value="NAD(P)_OxRdtase_dom_sf"/>
</dbReference>
<evidence type="ECO:0000256" key="1">
    <source>
        <dbReference type="ARBA" id="ARBA00006515"/>
    </source>
</evidence>
<dbReference type="SUPFAM" id="SSF51430">
    <property type="entry name" value="NAD(P)-linked oxidoreductase"/>
    <property type="match status" value="1"/>
</dbReference>
<evidence type="ECO:0000313" key="5">
    <source>
        <dbReference type="EMBL" id="MBB5996861.1"/>
    </source>
</evidence>
<name>A0A841EBN2_9ACTN</name>
<dbReference type="Proteomes" id="UP000578077">
    <property type="component" value="Unassembled WGS sequence"/>
</dbReference>
<dbReference type="Gene3D" id="3.20.20.100">
    <property type="entry name" value="NADP-dependent oxidoreductase domain"/>
    <property type="match status" value="1"/>
</dbReference>
<comment type="caution">
    <text evidence="5">The sequence shown here is derived from an EMBL/GenBank/DDBJ whole genome shotgun (WGS) entry which is preliminary data.</text>
</comment>
<keyword evidence="6" id="KW-1185">Reference proteome</keyword>
<reference evidence="5 6" key="1">
    <citation type="submission" date="2020-08" db="EMBL/GenBank/DDBJ databases">
        <title>Sequencing the genomes of 1000 actinobacteria strains.</title>
        <authorList>
            <person name="Klenk H.-P."/>
        </authorList>
    </citation>
    <scope>NUCLEOTIDE SEQUENCE [LARGE SCALE GENOMIC DNA]</scope>
    <source>
        <strain evidence="5 6">DSM 44593</strain>
    </source>
</reference>
<evidence type="ECO:0000259" key="4">
    <source>
        <dbReference type="Pfam" id="PF00248"/>
    </source>
</evidence>
<dbReference type="FunFam" id="3.20.20.100:FF:000004">
    <property type="entry name" value="Oxidoreductase, aldo/keto reductase"/>
    <property type="match status" value="1"/>
</dbReference>
<evidence type="ECO:0000313" key="6">
    <source>
        <dbReference type="Proteomes" id="UP000578077"/>
    </source>
</evidence>
<evidence type="ECO:0000256" key="3">
    <source>
        <dbReference type="ARBA" id="ARBA00023002"/>
    </source>
</evidence>
<protein>
    <submittedName>
        <fullName evidence="5">Aryl-alcohol dehydrogenase-like predicted oxidoreductase</fullName>
    </submittedName>
</protein>
<evidence type="ECO:0000256" key="2">
    <source>
        <dbReference type="ARBA" id="ARBA00022857"/>
    </source>
</evidence>
<dbReference type="GO" id="GO:0005829">
    <property type="term" value="C:cytosol"/>
    <property type="evidence" value="ECO:0007669"/>
    <property type="project" value="UniProtKB-ARBA"/>
</dbReference>
<dbReference type="EMBL" id="JACHLY010000001">
    <property type="protein sequence ID" value="MBB5996861.1"/>
    <property type="molecule type" value="Genomic_DNA"/>
</dbReference>
<accession>A0A841EBN2</accession>
<dbReference type="InterPro" id="IPR005399">
    <property type="entry name" value="K_chnl_volt-dep_bsu_KCNAB-rel"/>
</dbReference>
<dbReference type="PANTHER" id="PTHR43150:SF2">
    <property type="entry name" value="HYPERKINETIC, ISOFORM M"/>
    <property type="match status" value="1"/>
</dbReference>